<gene>
    <name evidence="4" type="ORF">TTHERM_01129760</name>
</gene>
<dbReference type="GO" id="GO:0008270">
    <property type="term" value="F:zinc ion binding"/>
    <property type="evidence" value="ECO:0007669"/>
    <property type="project" value="UniProtKB-KW"/>
</dbReference>
<keyword evidence="1" id="KW-0863">Zinc-finger</keyword>
<dbReference type="InterPro" id="IPR000315">
    <property type="entry name" value="Znf_B-box"/>
</dbReference>
<dbReference type="PROSITE" id="PS50119">
    <property type="entry name" value="ZF_BBOX"/>
    <property type="match status" value="1"/>
</dbReference>
<evidence type="ECO:0000259" key="3">
    <source>
        <dbReference type="PROSITE" id="PS50119"/>
    </source>
</evidence>
<evidence type="ECO:0000256" key="1">
    <source>
        <dbReference type="PROSITE-ProRule" id="PRU00024"/>
    </source>
</evidence>
<dbReference type="InParanoid" id="Q24F49"/>
<name>Q24F49_TETTS</name>
<dbReference type="GeneID" id="7837212"/>
<dbReference type="EMBL" id="GG662295">
    <property type="protein sequence ID" value="EAS06426.1"/>
    <property type="molecule type" value="Genomic_DNA"/>
</dbReference>
<keyword evidence="1" id="KW-0862">Zinc</keyword>
<protein>
    <recommendedName>
        <fullName evidence="3">B box-type domain-containing protein</fullName>
    </recommendedName>
</protein>
<evidence type="ECO:0000313" key="5">
    <source>
        <dbReference type="Proteomes" id="UP000009168"/>
    </source>
</evidence>
<keyword evidence="1" id="KW-0479">Metal-binding</keyword>
<dbReference type="HOGENOM" id="CLU_988595_0_0_1"/>
<reference evidence="5" key="1">
    <citation type="journal article" date="2006" name="PLoS Biol.">
        <title>Macronuclear genome sequence of the ciliate Tetrahymena thermophila, a model eukaryote.</title>
        <authorList>
            <person name="Eisen J.A."/>
            <person name="Coyne R.S."/>
            <person name="Wu M."/>
            <person name="Wu D."/>
            <person name="Thiagarajan M."/>
            <person name="Wortman J.R."/>
            <person name="Badger J.H."/>
            <person name="Ren Q."/>
            <person name="Amedeo P."/>
            <person name="Jones K.M."/>
            <person name="Tallon L.J."/>
            <person name="Delcher A.L."/>
            <person name="Salzberg S.L."/>
            <person name="Silva J.C."/>
            <person name="Haas B.J."/>
            <person name="Majoros W.H."/>
            <person name="Farzad M."/>
            <person name="Carlton J.M."/>
            <person name="Smith R.K. Jr."/>
            <person name="Garg J."/>
            <person name="Pearlman R.E."/>
            <person name="Karrer K.M."/>
            <person name="Sun L."/>
            <person name="Manning G."/>
            <person name="Elde N.C."/>
            <person name="Turkewitz A.P."/>
            <person name="Asai D.J."/>
            <person name="Wilkes D.E."/>
            <person name="Wang Y."/>
            <person name="Cai H."/>
            <person name="Collins K."/>
            <person name="Stewart B.A."/>
            <person name="Lee S.R."/>
            <person name="Wilamowska K."/>
            <person name="Weinberg Z."/>
            <person name="Ruzzo W.L."/>
            <person name="Wloga D."/>
            <person name="Gaertig J."/>
            <person name="Frankel J."/>
            <person name="Tsao C.-C."/>
            <person name="Gorovsky M.A."/>
            <person name="Keeling P.J."/>
            <person name="Waller R.F."/>
            <person name="Patron N.J."/>
            <person name="Cherry J.M."/>
            <person name="Stover N.A."/>
            <person name="Krieger C.J."/>
            <person name="del Toro C."/>
            <person name="Ryder H.F."/>
            <person name="Williamson S.C."/>
            <person name="Barbeau R.A."/>
            <person name="Hamilton E.P."/>
            <person name="Orias E."/>
        </authorList>
    </citation>
    <scope>NUCLEOTIDE SEQUENCE [LARGE SCALE GENOMIC DNA]</scope>
    <source>
        <strain evidence="5">SB210</strain>
    </source>
</reference>
<feature type="domain" description="B box-type" evidence="3">
    <location>
        <begin position="1"/>
        <end position="39"/>
    </location>
</feature>
<keyword evidence="2" id="KW-0175">Coiled coil</keyword>
<organism evidence="4 5">
    <name type="scientific">Tetrahymena thermophila (strain SB210)</name>
    <dbReference type="NCBI Taxonomy" id="312017"/>
    <lineage>
        <taxon>Eukaryota</taxon>
        <taxon>Sar</taxon>
        <taxon>Alveolata</taxon>
        <taxon>Ciliophora</taxon>
        <taxon>Intramacronucleata</taxon>
        <taxon>Oligohymenophorea</taxon>
        <taxon>Hymenostomatida</taxon>
        <taxon>Tetrahymenina</taxon>
        <taxon>Tetrahymenidae</taxon>
        <taxon>Tetrahymena</taxon>
    </lineage>
</organism>
<dbReference type="AlphaFoldDB" id="Q24F49"/>
<proteinExistence type="predicted"/>
<dbReference type="Proteomes" id="UP000009168">
    <property type="component" value="Unassembled WGS sequence"/>
</dbReference>
<keyword evidence="5" id="KW-1185">Reference proteome</keyword>
<evidence type="ECO:0000256" key="2">
    <source>
        <dbReference type="SAM" id="Coils"/>
    </source>
</evidence>
<dbReference type="KEGG" id="tet:TTHERM_01129760"/>
<evidence type="ECO:0000313" key="4">
    <source>
        <dbReference type="EMBL" id="EAS06426.1"/>
    </source>
</evidence>
<sequence length="282" mass="32788">MNCFQCKQLLEFVCLDCSEEICSTCDKRQKHLIHEKQKIQCITNKCNSIKVQIDDEKKFNEIKENLNQNVESAIKVLENLSEIQQKFQKMVQDAEYHCEIKRLSKKFTESIGKKETAPFQKETLIKIISKSKKCGFNLGDSYQESSLTINQIQEQLSNQQKLSKQLENEIKKLQDKIEGNKLLSIQDSNQTGTEYDRTAYQKRESNNNIQQEIQQATSINTRSTRKRKVDNQDLVSPISKQNVREDLSTLKLNKMENATQLCKDSSSPLLIKKLKKNLQQLY</sequence>
<accession>Q24F49</accession>
<feature type="coiled-coil region" evidence="2">
    <location>
        <begin position="149"/>
        <end position="183"/>
    </location>
</feature>
<dbReference type="RefSeq" id="XP_001026671.1">
    <property type="nucleotide sequence ID" value="XM_001026671.2"/>
</dbReference>